<dbReference type="InterPro" id="IPR052509">
    <property type="entry name" value="Metal_resp_DNA-bind_regulator"/>
</dbReference>
<dbReference type="Gene3D" id="1.10.10.10">
    <property type="entry name" value="Winged helix-like DNA-binding domain superfamily/Winged helix DNA-binding domain"/>
    <property type="match status" value="1"/>
</dbReference>
<dbReference type="Proteomes" id="UP000198727">
    <property type="component" value="Unassembled WGS sequence"/>
</dbReference>
<dbReference type="PANTHER" id="PTHR33169:SF27">
    <property type="entry name" value="TRANSCRIPTIONAL REGULATOR PADR FAMILY PROTEIN"/>
    <property type="match status" value="1"/>
</dbReference>
<dbReference type="RefSeq" id="WP_092527878.1">
    <property type="nucleotide sequence ID" value="NZ_FOWW01000001.1"/>
</dbReference>
<protein>
    <submittedName>
        <fullName evidence="3">DNA-binding transcriptional regulator, PadR family</fullName>
    </submittedName>
</protein>
<dbReference type="PANTHER" id="PTHR33169">
    <property type="entry name" value="PADR-FAMILY TRANSCRIPTIONAL REGULATOR"/>
    <property type="match status" value="1"/>
</dbReference>
<dbReference type="STRING" id="587909.SAMN05421810_101775"/>
<gene>
    <name evidence="3" type="ORF">SAMN05421810_101775</name>
</gene>
<proteinExistence type="predicted"/>
<sequence>MAPKRKISNTLALAVLGLLLERPMHPYEMAAVLRERHKGSSFKINSGSLYDTVEALVRHGWIEPKATVRSGRRPERTVYTHTELGHREFLRWLDELVRVPVDEYPKFLAAVSYLGALGPGGAVDALTERTHHLTRWIEETRAAHAEVVDSGAAPRLFVIEVEYLLNAWESELAWVRRTIDEIRDGSLAWPDTPPDDRTDSADDATKESQ</sequence>
<reference evidence="4" key="1">
    <citation type="submission" date="2016-10" db="EMBL/GenBank/DDBJ databases">
        <authorList>
            <person name="Varghese N."/>
            <person name="Submissions S."/>
        </authorList>
    </citation>
    <scope>NUCLEOTIDE SEQUENCE [LARGE SCALE GENOMIC DNA]</scope>
    <source>
        <strain evidence="4">CGMCC 4.5579</strain>
    </source>
</reference>
<evidence type="ECO:0000313" key="4">
    <source>
        <dbReference type="Proteomes" id="UP000198727"/>
    </source>
</evidence>
<dbReference type="InterPro" id="IPR036388">
    <property type="entry name" value="WH-like_DNA-bd_sf"/>
</dbReference>
<dbReference type="InterPro" id="IPR005149">
    <property type="entry name" value="Tscrpt_reg_PadR_N"/>
</dbReference>
<dbReference type="InterPro" id="IPR036390">
    <property type="entry name" value="WH_DNA-bd_sf"/>
</dbReference>
<keyword evidence="4" id="KW-1185">Reference proteome</keyword>
<name>A0A1I5M2W4_9PSEU</name>
<evidence type="ECO:0000256" key="1">
    <source>
        <dbReference type="SAM" id="MobiDB-lite"/>
    </source>
</evidence>
<feature type="domain" description="Transcription regulator PadR N-terminal" evidence="2">
    <location>
        <begin position="15"/>
        <end position="89"/>
    </location>
</feature>
<dbReference type="EMBL" id="FOWW01000001">
    <property type="protein sequence ID" value="SFP03944.1"/>
    <property type="molecule type" value="Genomic_DNA"/>
</dbReference>
<evidence type="ECO:0000313" key="3">
    <source>
        <dbReference type="EMBL" id="SFP03944.1"/>
    </source>
</evidence>
<accession>A0A1I5M2W4</accession>
<dbReference type="Pfam" id="PF03551">
    <property type="entry name" value="PadR"/>
    <property type="match status" value="1"/>
</dbReference>
<dbReference type="GO" id="GO:0003677">
    <property type="term" value="F:DNA binding"/>
    <property type="evidence" value="ECO:0007669"/>
    <property type="project" value="UniProtKB-KW"/>
</dbReference>
<feature type="compositionally biased region" description="Basic and acidic residues" evidence="1">
    <location>
        <begin position="194"/>
        <end position="209"/>
    </location>
</feature>
<dbReference type="SUPFAM" id="SSF46785">
    <property type="entry name" value="Winged helix' DNA-binding domain"/>
    <property type="match status" value="1"/>
</dbReference>
<dbReference type="AlphaFoldDB" id="A0A1I5M2W4"/>
<feature type="region of interest" description="Disordered" evidence="1">
    <location>
        <begin position="185"/>
        <end position="209"/>
    </location>
</feature>
<evidence type="ECO:0000259" key="2">
    <source>
        <dbReference type="Pfam" id="PF03551"/>
    </source>
</evidence>
<dbReference type="OrthoDB" id="8443918at2"/>
<keyword evidence="3" id="KW-0238">DNA-binding</keyword>
<organism evidence="3 4">
    <name type="scientific">Amycolatopsis arida</name>
    <dbReference type="NCBI Taxonomy" id="587909"/>
    <lineage>
        <taxon>Bacteria</taxon>
        <taxon>Bacillati</taxon>
        <taxon>Actinomycetota</taxon>
        <taxon>Actinomycetes</taxon>
        <taxon>Pseudonocardiales</taxon>
        <taxon>Pseudonocardiaceae</taxon>
        <taxon>Amycolatopsis</taxon>
    </lineage>
</organism>